<dbReference type="Pfam" id="PF05958">
    <property type="entry name" value="tRNA_U5-meth_tr"/>
    <property type="match status" value="1"/>
</dbReference>
<dbReference type="HOGENOM" id="CLU_014689_7_0_0"/>
<dbReference type="Gene3D" id="3.40.50.150">
    <property type="entry name" value="Vaccinia Virus protein VP39"/>
    <property type="match status" value="1"/>
</dbReference>
<keyword evidence="1 4" id="KW-0489">Methyltransferase</keyword>
<accession>D3SM23</accession>
<feature type="binding site" evidence="4">
    <location>
        <position position="308"/>
    </location>
    <ligand>
        <name>S-adenosyl-L-methionine</name>
        <dbReference type="ChEBI" id="CHEBI:59789"/>
    </ligand>
</feature>
<dbReference type="InterPro" id="IPR029063">
    <property type="entry name" value="SAM-dependent_MTases_sf"/>
</dbReference>
<protein>
    <submittedName>
        <fullName evidence="7">RNA methyltransferase, TrmA family</fullName>
        <ecNumber evidence="7">2.1.1.35</ecNumber>
    </submittedName>
</protein>
<dbReference type="Proteomes" id="UP000002043">
    <property type="component" value="Chromosome"/>
</dbReference>
<name>D3SM23_THEAH</name>
<dbReference type="EC" id="2.1.1.35" evidence="7"/>
<dbReference type="eggNOG" id="COG2265">
    <property type="taxonomic scope" value="Bacteria"/>
</dbReference>
<gene>
    <name evidence="7" type="ordered locus">Thal_1171</name>
</gene>
<keyword evidence="8" id="KW-1185">Reference proteome</keyword>
<dbReference type="SUPFAM" id="SSF50249">
    <property type="entry name" value="Nucleic acid-binding proteins"/>
    <property type="match status" value="1"/>
</dbReference>
<dbReference type="PANTHER" id="PTHR11061">
    <property type="entry name" value="RNA M5U METHYLTRANSFERASE"/>
    <property type="match status" value="1"/>
</dbReference>
<evidence type="ECO:0000256" key="4">
    <source>
        <dbReference type="PROSITE-ProRule" id="PRU01024"/>
    </source>
</evidence>
<evidence type="ECO:0000256" key="5">
    <source>
        <dbReference type="PROSITE-ProRule" id="PRU10015"/>
    </source>
</evidence>
<dbReference type="InterPro" id="IPR002792">
    <property type="entry name" value="TRAM_dom"/>
</dbReference>
<evidence type="ECO:0000256" key="1">
    <source>
        <dbReference type="ARBA" id="ARBA00022603"/>
    </source>
</evidence>
<dbReference type="SUPFAM" id="SSF53335">
    <property type="entry name" value="S-adenosyl-L-methionine-dependent methyltransferases"/>
    <property type="match status" value="1"/>
</dbReference>
<keyword evidence="3 4" id="KW-0949">S-adenosyl-L-methionine</keyword>
<keyword evidence="2 4" id="KW-0808">Transferase</keyword>
<dbReference type="PANTHER" id="PTHR11061:SF30">
    <property type="entry name" value="TRNA (URACIL(54)-C(5))-METHYLTRANSFERASE"/>
    <property type="match status" value="1"/>
</dbReference>
<dbReference type="Gene3D" id="2.40.50.140">
    <property type="entry name" value="Nucleic acid-binding proteins"/>
    <property type="match status" value="1"/>
</dbReference>
<dbReference type="InterPro" id="IPR012340">
    <property type="entry name" value="NA-bd_OB-fold"/>
</dbReference>
<reference evidence="8" key="1">
    <citation type="journal article" date="2010" name="Stand. Genomic Sci.">
        <title>Complete genome sequence of Thermocrinis albus type strain (HI 11/12T).</title>
        <authorList>
            <person name="Wirth R."/>
            <person name="Sikorski J."/>
            <person name="Brambilla E."/>
            <person name="Misra M."/>
            <person name="Lapidus A."/>
            <person name="Copeland A."/>
            <person name="Nolan M."/>
            <person name="Lucas S."/>
            <person name="Chen F."/>
            <person name="Tice H."/>
            <person name="Cheng J.F."/>
            <person name="Han C."/>
            <person name="Detter J.C."/>
            <person name="Tapia R."/>
            <person name="Bruce D."/>
            <person name="Goodwin L."/>
            <person name="Pitluck S."/>
            <person name="Pati A."/>
            <person name="Anderson I."/>
            <person name="Ivanova N."/>
            <person name="Mavromatis K."/>
            <person name="Mikhailova N."/>
            <person name="Chen A."/>
            <person name="Palaniappan K."/>
            <person name="Bilek Y."/>
            <person name="Hader T."/>
            <person name="Land M."/>
            <person name="Hauser L."/>
            <person name="Chang Y.J."/>
            <person name="Jeffries C.D."/>
            <person name="Tindall B.J."/>
            <person name="Rohde M."/>
            <person name="Goker M."/>
            <person name="Bristow J."/>
            <person name="Eisen J.A."/>
            <person name="Markowitz V."/>
            <person name="Hugenholtz P."/>
            <person name="Kyrpides N.C."/>
            <person name="Klenk H.P."/>
        </authorList>
    </citation>
    <scope>NUCLEOTIDE SEQUENCE [LARGE SCALE GENOMIC DNA]</scope>
    <source>
        <strain evidence="8">DSM 14484 / JCM 11386 / HI 11/12</strain>
    </source>
</reference>
<feature type="binding site" evidence="4">
    <location>
        <position position="260"/>
    </location>
    <ligand>
        <name>S-adenosyl-L-methionine</name>
        <dbReference type="ChEBI" id="CHEBI:59789"/>
    </ligand>
</feature>
<evidence type="ECO:0000259" key="6">
    <source>
        <dbReference type="PROSITE" id="PS50926"/>
    </source>
</evidence>
<dbReference type="InterPro" id="IPR010280">
    <property type="entry name" value="U5_MeTrfase_fam"/>
</dbReference>
<dbReference type="Gene3D" id="2.40.50.1070">
    <property type="match status" value="1"/>
</dbReference>
<sequence length="424" mass="48434">MKGVQELKIQKLVYGGYGFATGEDGRVYLVRYAAPGEVVRAQIIREKRDYSEATVEKVIIPSGTRRNPPCRYYTHCGGCQIQHMDYSAQLEAKNDILLDNLKRIGKLQSVNLGPPVVSGSEFHYRLRVQFKVEDGKVGFFAWGTHQLVDIEECLLVHRDINQIIPTLRELSRQVKDLREIHVLYSPWEKEFLLKLVTVSPIDKDRLRKLKELYIPPQVVGVGNYTMLRDTPVRRYFLGRDFTFIQVGPYRYRVSADSFLQVNYTLYEEFVNAVLEKVQRVRKAVEIHCGIGFFSLPLSQRAEFLYASDVNQVAVRDAQYSARINSVDKVVFVHERAVDTLKNLAGEVIDLLVVDPPREGLSEGETQLILSNKPKNIVYVSCNPSTLARDLKVLSKGGYSLKVIRLVDNFPQTYHVESVSFLELS</sequence>
<proteinExistence type="inferred from homology"/>
<feature type="binding site" evidence="4">
    <location>
        <position position="354"/>
    </location>
    <ligand>
        <name>S-adenosyl-L-methionine</name>
        <dbReference type="ChEBI" id="CHEBI:59789"/>
    </ligand>
</feature>
<comment type="similarity">
    <text evidence="4">Belongs to the class I-like SAM-binding methyltransferase superfamily. RNA M5U methyltransferase family.</text>
</comment>
<dbReference type="GO" id="GO:0070475">
    <property type="term" value="P:rRNA base methylation"/>
    <property type="evidence" value="ECO:0007669"/>
    <property type="project" value="TreeGrafter"/>
</dbReference>
<dbReference type="RefSeq" id="WP_012992209.1">
    <property type="nucleotide sequence ID" value="NC_013894.1"/>
</dbReference>
<dbReference type="EMBL" id="CP001931">
    <property type="protein sequence ID" value="ADC89803.1"/>
    <property type="molecule type" value="Genomic_DNA"/>
</dbReference>
<dbReference type="InterPro" id="IPR030391">
    <property type="entry name" value="MeTrfase_TrmA_CS"/>
</dbReference>
<dbReference type="GO" id="GO:0070041">
    <property type="term" value="F:rRNA (uridine-C5-)-methyltransferase activity"/>
    <property type="evidence" value="ECO:0007669"/>
    <property type="project" value="TreeGrafter"/>
</dbReference>
<dbReference type="AlphaFoldDB" id="D3SM23"/>
<dbReference type="PROSITE" id="PS01230">
    <property type="entry name" value="TRMA_1"/>
    <property type="match status" value="1"/>
</dbReference>
<evidence type="ECO:0000256" key="3">
    <source>
        <dbReference type="ARBA" id="ARBA00022691"/>
    </source>
</evidence>
<dbReference type="GO" id="GO:0030697">
    <property type="term" value="F:tRNA (uracil(54)-C5)-methyltransferase activity, S-adenosyl methionine-dependent"/>
    <property type="evidence" value="ECO:0007669"/>
    <property type="project" value="UniProtKB-EC"/>
</dbReference>
<dbReference type="InterPro" id="IPR030390">
    <property type="entry name" value="MeTrfase_TrmA_AS"/>
</dbReference>
<dbReference type="PROSITE" id="PS50926">
    <property type="entry name" value="TRAM"/>
    <property type="match status" value="1"/>
</dbReference>
<evidence type="ECO:0000256" key="2">
    <source>
        <dbReference type="ARBA" id="ARBA00022679"/>
    </source>
</evidence>
<dbReference type="PROSITE" id="PS01231">
    <property type="entry name" value="TRMA_2"/>
    <property type="match status" value="1"/>
</dbReference>
<organism evidence="7 8">
    <name type="scientific">Thermocrinis albus (strain DSM 14484 / JCM 11386 / HI 11/12)</name>
    <dbReference type="NCBI Taxonomy" id="638303"/>
    <lineage>
        <taxon>Bacteria</taxon>
        <taxon>Pseudomonadati</taxon>
        <taxon>Aquificota</taxon>
        <taxon>Aquificia</taxon>
        <taxon>Aquificales</taxon>
        <taxon>Aquificaceae</taxon>
        <taxon>Thermocrinis</taxon>
    </lineage>
</organism>
<dbReference type="PROSITE" id="PS51687">
    <property type="entry name" value="SAM_MT_RNA_M5U"/>
    <property type="match status" value="1"/>
</dbReference>
<evidence type="ECO:0000313" key="8">
    <source>
        <dbReference type="Proteomes" id="UP000002043"/>
    </source>
</evidence>
<feature type="active site" evidence="5">
    <location>
        <position position="381"/>
    </location>
</feature>
<evidence type="ECO:0000313" key="7">
    <source>
        <dbReference type="EMBL" id="ADC89803.1"/>
    </source>
</evidence>
<dbReference type="STRING" id="638303.Thal_1171"/>
<dbReference type="OrthoDB" id="9804590at2"/>
<comment type="caution">
    <text evidence="4">Lacks conserved residue(s) required for the propagation of feature annotation.</text>
</comment>
<feature type="active site" description="Nucleophile" evidence="4">
    <location>
        <position position="381"/>
    </location>
</feature>
<dbReference type="KEGG" id="tal:Thal_1171"/>
<feature type="domain" description="TRAM" evidence="6">
    <location>
        <begin position="1"/>
        <end position="57"/>
    </location>
</feature>